<proteinExistence type="inferred from homology"/>
<evidence type="ECO:0000256" key="16">
    <source>
        <dbReference type="ARBA" id="ARBA00031783"/>
    </source>
</evidence>
<dbReference type="InterPro" id="IPR018957">
    <property type="entry name" value="Znf_C3HC4_RING-type"/>
</dbReference>
<evidence type="ECO:0000256" key="19">
    <source>
        <dbReference type="SAM" id="MobiDB-lite"/>
    </source>
</evidence>
<dbReference type="GO" id="GO:0061630">
    <property type="term" value="F:ubiquitin protein ligase activity"/>
    <property type="evidence" value="ECO:0007669"/>
    <property type="project" value="UniProtKB-EC"/>
</dbReference>
<evidence type="ECO:0000256" key="6">
    <source>
        <dbReference type="ARBA" id="ARBA00015551"/>
    </source>
</evidence>
<feature type="region of interest" description="Disordered" evidence="19">
    <location>
        <begin position="473"/>
        <end position="504"/>
    </location>
</feature>
<dbReference type="OrthoDB" id="9049620at2759"/>
<feature type="compositionally biased region" description="Polar residues" evidence="19">
    <location>
        <begin position="252"/>
        <end position="262"/>
    </location>
</feature>
<feature type="compositionally biased region" description="Basic and acidic residues" evidence="19">
    <location>
        <begin position="492"/>
        <end position="504"/>
    </location>
</feature>
<dbReference type="InterPro" id="IPR039577">
    <property type="entry name" value="Rad18"/>
</dbReference>
<keyword evidence="10 17" id="KW-0863">Zinc-finger</keyword>
<feature type="region of interest" description="Disordered" evidence="19">
    <location>
        <begin position="329"/>
        <end position="357"/>
    </location>
</feature>
<evidence type="ECO:0000256" key="17">
    <source>
        <dbReference type="PROSITE-ProRule" id="PRU00175"/>
    </source>
</evidence>
<dbReference type="InterPro" id="IPR001841">
    <property type="entry name" value="Znf_RING"/>
</dbReference>
<evidence type="ECO:0000313" key="24">
    <source>
        <dbReference type="Proteomes" id="UP000019462"/>
    </source>
</evidence>
<feature type="domain" description="RING-type" evidence="20">
    <location>
        <begin position="130"/>
        <end position="173"/>
    </location>
</feature>
<evidence type="ECO:0000259" key="21">
    <source>
        <dbReference type="PROSITE" id="PS50800"/>
    </source>
</evidence>
<evidence type="ECO:0000256" key="13">
    <source>
        <dbReference type="ARBA" id="ARBA00023125"/>
    </source>
</evidence>
<feature type="region of interest" description="Disordered" evidence="19">
    <location>
        <begin position="205"/>
        <end position="292"/>
    </location>
</feature>
<evidence type="ECO:0000256" key="10">
    <source>
        <dbReference type="ARBA" id="ARBA00022771"/>
    </source>
</evidence>
<dbReference type="GO" id="GO:0006281">
    <property type="term" value="P:DNA repair"/>
    <property type="evidence" value="ECO:0007669"/>
    <property type="project" value="UniProtKB-KW"/>
</dbReference>
<dbReference type="GO" id="GO:0005634">
    <property type="term" value="C:nucleus"/>
    <property type="evidence" value="ECO:0007669"/>
    <property type="project" value="UniProtKB-SubCell"/>
</dbReference>
<dbReference type="PANTHER" id="PTHR14134:SF2">
    <property type="entry name" value="E3 UBIQUITIN-PROTEIN LIGASE RAD18"/>
    <property type="match status" value="1"/>
</dbReference>
<keyword evidence="9 18" id="KW-0227">DNA damage</keyword>
<comment type="catalytic activity">
    <reaction evidence="1">
        <text>S-ubiquitinyl-[E2 ubiquitin-conjugating enzyme]-L-cysteine + [acceptor protein]-L-lysine = [E2 ubiquitin-conjugating enzyme]-L-cysteine + N(6)-ubiquitinyl-[acceptor protein]-L-lysine.</text>
        <dbReference type="EC" id="2.3.2.27"/>
    </reaction>
</comment>
<evidence type="ECO:0000256" key="11">
    <source>
        <dbReference type="ARBA" id="ARBA00022786"/>
    </source>
</evidence>
<dbReference type="PROSITE" id="PS00518">
    <property type="entry name" value="ZF_RING_1"/>
    <property type="match status" value="1"/>
</dbReference>
<keyword evidence="8" id="KW-0479">Metal-binding</keyword>
<keyword evidence="24" id="KW-1185">Reference proteome</keyword>
<keyword evidence="12" id="KW-0862">Zinc</keyword>
<dbReference type="EMBL" id="AWNI01000014">
    <property type="protein sequence ID" value="ETS61591.1"/>
    <property type="molecule type" value="Genomic_DNA"/>
</dbReference>
<feature type="compositionally biased region" description="Low complexity" evidence="19">
    <location>
        <begin position="84"/>
        <end position="94"/>
    </location>
</feature>
<dbReference type="GO" id="GO:0008270">
    <property type="term" value="F:zinc ion binding"/>
    <property type="evidence" value="ECO:0007669"/>
    <property type="project" value="UniProtKB-KW"/>
</dbReference>
<feature type="region of interest" description="Disordered" evidence="19">
    <location>
        <begin position="38"/>
        <end position="94"/>
    </location>
</feature>
<dbReference type="GO" id="GO:0006301">
    <property type="term" value="P:DNA damage tolerance"/>
    <property type="evidence" value="ECO:0007669"/>
    <property type="project" value="InterPro"/>
</dbReference>
<dbReference type="SMART" id="SM00184">
    <property type="entry name" value="RING"/>
    <property type="match status" value="1"/>
</dbReference>
<evidence type="ECO:0000313" key="23">
    <source>
        <dbReference type="EMBL" id="ETS61591.1"/>
    </source>
</evidence>
<evidence type="ECO:0000256" key="18">
    <source>
        <dbReference type="PROSITE-ProRule" id="PRU01256"/>
    </source>
</evidence>
<keyword evidence="14 18" id="KW-0234">DNA repair</keyword>
<keyword evidence="7" id="KW-0808">Transferase</keyword>
<dbReference type="InterPro" id="IPR017907">
    <property type="entry name" value="Znf_RING_CS"/>
</dbReference>
<comment type="subcellular location">
    <subcellularLocation>
        <location evidence="2">Nucleus</location>
    </subcellularLocation>
</comment>
<evidence type="ECO:0000256" key="15">
    <source>
        <dbReference type="ARBA" id="ARBA00023242"/>
    </source>
</evidence>
<keyword evidence="11" id="KW-0833">Ubl conjugation pathway</keyword>
<evidence type="ECO:0000256" key="14">
    <source>
        <dbReference type="ARBA" id="ARBA00023204"/>
    </source>
</evidence>
<evidence type="ECO:0000256" key="3">
    <source>
        <dbReference type="ARBA" id="ARBA00004906"/>
    </source>
</evidence>
<dbReference type="InterPro" id="IPR006642">
    <property type="entry name" value="Rad18_UBZ4"/>
</dbReference>
<comment type="similarity">
    <text evidence="4">Belongs to the RAD18 family.</text>
</comment>
<dbReference type="GO" id="GO:0006513">
    <property type="term" value="P:protein monoubiquitination"/>
    <property type="evidence" value="ECO:0007669"/>
    <property type="project" value="InterPro"/>
</dbReference>
<dbReference type="Gene3D" id="3.30.40.10">
    <property type="entry name" value="Zinc/RING finger domain, C3HC4 (zinc finger)"/>
    <property type="match status" value="1"/>
</dbReference>
<evidence type="ECO:0000259" key="22">
    <source>
        <dbReference type="PROSITE" id="PS51908"/>
    </source>
</evidence>
<evidence type="ECO:0000256" key="4">
    <source>
        <dbReference type="ARBA" id="ARBA00009506"/>
    </source>
</evidence>
<dbReference type="GO" id="GO:0097505">
    <property type="term" value="C:Rad6-Rad18 complex"/>
    <property type="evidence" value="ECO:0007669"/>
    <property type="project" value="TreeGrafter"/>
</dbReference>
<evidence type="ECO:0000256" key="7">
    <source>
        <dbReference type="ARBA" id="ARBA00022679"/>
    </source>
</evidence>
<feature type="compositionally biased region" description="Polar residues" evidence="19">
    <location>
        <begin position="68"/>
        <end position="79"/>
    </location>
</feature>
<dbReference type="AlphaFoldDB" id="W3VLG4"/>
<keyword evidence="15" id="KW-0539">Nucleus</keyword>
<name>W3VLG4_MOEAP</name>
<keyword evidence="13" id="KW-0238">DNA-binding</keyword>
<evidence type="ECO:0000256" key="8">
    <source>
        <dbReference type="ARBA" id="ARBA00022723"/>
    </source>
</evidence>
<dbReference type="SMART" id="SM00513">
    <property type="entry name" value="SAP"/>
    <property type="match status" value="1"/>
</dbReference>
<feature type="domain" description="UBZ4-type" evidence="22">
    <location>
        <begin position="303"/>
        <end position="332"/>
    </location>
</feature>
<organism evidence="23 24">
    <name type="scientific">Moesziomyces aphidis</name>
    <name type="common">Pseudozyma aphidis</name>
    <dbReference type="NCBI Taxonomy" id="84754"/>
    <lineage>
        <taxon>Eukaryota</taxon>
        <taxon>Fungi</taxon>
        <taxon>Dikarya</taxon>
        <taxon>Basidiomycota</taxon>
        <taxon>Ustilaginomycotina</taxon>
        <taxon>Ustilaginomycetes</taxon>
        <taxon>Ustilaginales</taxon>
        <taxon>Ustilaginaceae</taxon>
        <taxon>Moesziomyces</taxon>
    </lineage>
</organism>
<dbReference type="PROSITE" id="PS50800">
    <property type="entry name" value="SAP"/>
    <property type="match status" value="1"/>
</dbReference>
<dbReference type="PROSITE" id="PS50089">
    <property type="entry name" value="ZF_RING_2"/>
    <property type="match status" value="1"/>
</dbReference>
<dbReference type="PROSITE" id="PS51908">
    <property type="entry name" value="ZF_UBZ4"/>
    <property type="match status" value="1"/>
</dbReference>
<dbReference type="InterPro" id="IPR003034">
    <property type="entry name" value="SAP_dom"/>
</dbReference>
<dbReference type="Pfam" id="PF00097">
    <property type="entry name" value="zf-C3HC4"/>
    <property type="match status" value="1"/>
</dbReference>
<accession>W3VLG4</accession>
<sequence>MLLDASHASHAHPTQPTQPTPNWLADWRPRLTHARAAPTQLGDAARLGTLRSSSSGGGGGGSQPVLAPTNTHATRSSRPANRLESTASESTASAMMAPTTVAALMDDVTDPSDWHHDFTALRNLDACLRCDLCFDIYTSPVSIKSCNHTFCSACIRTHINQSGNTGSFCPKCRQTKAYDSELIPQPVLEVTALEWKKARAFLARLQDKPQQQQQQQHQMASSSKRSPEPQPSTSTSTSPRRSKRIRTDAPAESSTGSRSSPLTILDDDDDDAIQDTTRRAPHDDDPDYIDDASHNRQLKADDLVQCPICSHKFTVSALDRHLDTITCKQGDPQPSLEERGLASKPAKPSSWFTPASTTADLGYNEKRLVRPQYNLRSERELRKLLDDAGLPTTGDRERLVERHRQWINLWNANLDSNKARRSTQQLRRELAAWERTKYSAKDHAAQVDKQKETWIKSNRSQFDELIQRAKAGAVKDKHIHQAPAISLAQDAPPEHHHDASAPTS</sequence>
<dbReference type="GO" id="GO:0003697">
    <property type="term" value="F:single-stranded DNA binding"/>
    <property type="evidence" value="ECO:0007669"/>
    <property type="project" value="InterPro"/>
</dbReference>
<evidence type="ECO:0000256" key="1">
    <source>
        <dbReference type="ARBA" id="ARBA00000900"/>
    </source>
</evidence>
<gene>
    <name evidence="23" type="ORF">PaG_04073</name>
</gene>
<dbReference type="EC" id="2.3.2.27" evidence="5"/>
<reference evidence="23 24" key="1">
    <citation type="journal article" date="2014" name="Genome Announc.">
        <title>Genome sequence of the basidiomycetous fungus Pseudozyma aphidis DSM70725, an efficient producer of biosurfactant mannosylerythritol lipids.</title>
        <authorList>
            <person name="Lorenz S."/>
            <person name="Guenther M."/>
            <person name="Grumaz C."/>
            <person name="Rupp S."/>
            <person name="Zibek S."/>
            <person name="Sohn K."/>
        </authorList>
    </citation>
    <scope>NUCLEOTIDE SEQUENCE [LARGE SCALE GENOMIC DNA]</scope>
    <source>
        <strain evidence="24">ATCC 32657 / CBS 517.83 / DSM 70725 / JCM 10318 / NBRC 10182 / NRRL Y-7954 / St-0401</strain>
    </source>
</reference>
<evidence type="ECO:0000256" key="9">
    <source>
        <dbReference type="ARBA" id="ARBA00022763"/>
    </source>
</evidence>
<evidence type="ECO:0000256" key="12">
    <source>
        <dbReference type="ARBA" id="ARBA00022833"/>
    </source>
</evidence>
<protein>
    <recommendedName>
        <fullName evidence="6">Postreplication repair E3 ubiquitin-protein ligase RAD18</fullName>
        <ecNumber evidence="5">2.3.2.27</ecNumber>
    </recommendedName>
    <alternativeName>
        <fullName evidence="16">RING-type E3 ubiquitin transferase RAD18</fullName>
    </alternativeName>
</protein>
<evidence type="ECO:0000259" key="20">
    <source>
        <dbReference type="PROSITE" id="PS50089"/>
    </source>
</evidence>
<evidence type="ECO:0000256" key="2">
    <source>
        <dbReference type="ARBA" id="ARBA00004123"/>
    </source>
</evidence>
<dbReference type="PANTHER" id="PTHR14134">
    <property type="entry name" value="E3 UBIQUITIN-PROTEIN LIGASE RAD18"/>
    <property type="match status" value="1"/>
</dbReference>
<comment type="pathway">
    <text evidence="3">Protein modification; protein ubiquitination.</text>
</comment>
<dbReference type="Pfam" id="PF02037">
    <property type="entry name" value="SAP"/>
    <property type="match status" value="1"/>
</dbReference>
<dbReference type="SUPFAM" id="SSF57850">
    <property type="entry name" value="RING/U-box"/>
    <property type="match status" value="1"/>
</dbReference>
<evidence type="ECO:0000256" key="5">
    <source>
        <dbReference type="ARBA" id="ARBA00012483"/>
    </source>
</evidence>
<dbReference type="HOGENOM" id="CLU_028491_3_1_1"/>
<dbReference type="InterPro" id="IPR013083">
    <property type="entry name" value="Znf_RING/FYVE/PHD"/>
</dbReference>
<comment type="caution">
    <text evidence="23">The sequence shown here is derived from an EMBL/GenBank/DDBJ whole genome shotgun (WGS) entry which is preliminary data.</text>
</comment>
<dbReference type="Proteomes" id="UP000019462">
    <property type="component" value="Unassembled WGS sequence"/>
</dbReference>
<feature type="domain" description="SAP" evidence="21">
    <location>
        <begin position="373"/>
        <end position="407"/>
    </location>
</feature>
<dbReference type="UniPathway" id="UPA00143"/>
<feature type="region of interest" description="Disordered" evidence="19">
    <location>
        <begin position="1"/>
        <end position="24"/>
    </location>
</feature>